<evidence type="ECO:0000256" key="1">
    <source>
        <dbReference type="SAM" id="SignalP"/>
    </source>
</evidence>
<evidence type="ECO:0008006" key="4">
    <source>
        <dbReference type="Google" id="ProtNLM"/>
    </source>
</evidence>
<keyword evidence="3" id="KW-1185">Reference proteome</keyword>
<dbReference type="Proteomes" id="UP000193862">
    <property type="component" value="Unassembled WGS sequence"/>
</dbReference>
<gene>
    <name evidence="2" type="ORF">AQS8620_01848</name>
</gene>
<feature type="signal peptide" evidence="1">
    <location>
        <begin position="1"/>
        <end position="24"/>
    </location>
</feature>
<sequence>MTNFIKKTVLATALIAGTAGFAAAETTTVSNSEDNFISTFGVDDTNSGVEFSLIRVTEPGTVYVYAFNEGQQGELLGHETVNAGANTDVKVNFDLTSATGDYIAVFVPEGASMPAAAVAIDM</sequence>
<dbReference type="EMBL" id="FWFS01000006">
    <property type="protein sequence ID" value="SLN45369.1"/>
    <property type="molecule type" value="Genomic_DNA"/>
</dbReference>
<protein>
    <recommendedName>
        <fullName evidence="4">DUF4384 domain-containing protein</fullName>
    </recommendedName>
</protein>
<dbReference type="OrthoDB" id="7876219at2"/>
<accession>A0A1Y5SUI2</accession>
<dbReference type="AlphaFoldDB" id="A0A1Y5SUI2"/>
<keyword evidence="1" id="KW-0732">Signal</keyword>
<dbReference type="RefSeq" id="WP_085836543.1">
    <property type="nucleotide sequence ID" value="NZ_FWFS01000006.1"/>
</dbReference>
<reference evidence="2 3" key="1">
    <citation type="submission" date="2017-03" db="EMBL/GenBank/DDBJ databases">
        <authorList>
            <person name="Afonso C.L."/>
            <person name="Miller P.J."/>
            <person name="Scott M.A."/>
            <person name="Spackman E."/>
            <person name="Goraichik I."/>
            <person name="Dimitrov K.M."/>
            <person name="Suarez D.L."/>
            <person name="Swayne D.E."/>
        </authorList>
    </citation>
    <scope>NUCLEOTIDE SEQUENCE [LARGE SCALE GENOMIC DNA]</scope>
    <source>
        <strain evidence="2 3">CECT 8620</strain>
    </source>
</reference>
<feature type="chain" id="PRO_5012418652" description="DUF4384 domain-containing protein" evidence="1">
    <location>
        <begin position="25"/>
        <end position="122"/>
    </location>
</feature>
<organism evidence="2 3">
    <name type="scientific">Aquimixticola soesokkakensis</name>
    <dbReference type="NCBI Taxonomy" id="1519096"/>
    <lineage>
        <taxon>Bacteria</taxon>
        <taxon>Pseudomonadati</taxon>
        <taxon>Pseudomonadota</taxon>
        <taxon>Alphaproteobacteria</taxon>
        <taxon>Rhodobacterales</taxon>
        <taxon>Paracoccaceae</taxon>
        <taxon>Aquimixticola</taxon>
    </lineage>
</organism>
<evidence type="ECO:0000313" key="2">
    <source>
        <dbReference type="EMBL" id="SLN45369.1"/>
    </source>
</evidence>
<proteinExistence type="predicted"/>
<name>A0A1Y5SUI2_9RHOB</name>
<evidence type="ECO:0000313" key="3">
    <source>
        <dbReference type="Proteomes" id="UP000193862"/>
    </source>
</evidence>